<comment type="subcellular location">
    <subcellularLocation>
        <location evidence="2">Mitochondrion</location>
    </subcellularLocation>
</comment>
<dbReference type="OrthoDB" id="5578174at2759"/>
<dbReference type="AlphaFoldDB" id="A0A0F8WSL5"/>
<organism evidence="7 8">
    <name type="scientific">Aspergillus ochraceoroseus</name>
    <dbReference type="NCBI Taxonomy" id="138278"/>
    <lineage>
        <taxon>Eukaryota</taxon>
        <taxon>Fungi</taxon>
        <taxon>Dikarya</taxon>
        <taxon>Ascomycota</taxon>
        <taxon>Pezizomycotina</taxon>
        <taxon>Eurotiomycetes</taxon>
        <taxon>Eurotiomycetidae</taxon>
        <taxon>Eurotiales</taxon>
        <taxon>Aspergillaceae</taxon>
        <taxon>Aspergillus</taxon>
        <taxon>Aspergillus subgen. Nidulantes</taxon>
    </lineage>
</organism>
<evidence type="ECO:0000256" key="6">
    <source>
        <dbReference type="SAM" id="MobiDB-lite"/>
    </source>
</evidence>
<evidence type="ECO:0000256" key="3">
    <source>
        <dbReference type="ARBA" id="ARBA00010895"/>
    </source>
</evidence>
<evidence type="ECO:0000256" key="1">
    <source>
        <dbReference type="ARBA" id="ARBA00003548"/>
    </source>
</evidence>
<comment type="similarity">
    <text evidence="3">Belongs to the RRG9 family.</text>
</comment>
<dbReference type="InterPro" id="IPR010487">
    <property type="entry name" value="NGRN/Rrg9"/>
</dbReference>
<comment type="function">
    <text evidence="1">Required for respiratory activity and maintenance and expression of the mitochondrial genome.</text>
</comment>
<accession>A0A0F8WSL5</accession>
<feature type="compositionally biased region" description="Basic and acidic residues" evidence="6">
    <location>
        <begin position="142"/>
        <end position="160"/>
    </location>
</feature>
<feature type="region of interest" description="Disordered" evidence="6">
    <location>
        <begin position="108"/>
        <end position="170"/>
    </location>
</feature>
<dbReference type="GO" id="GO:0005634">
    <property type="term" value="C:nucleus"/>
    <property type="evidence" value="ECO:0007669"/>
    <property type="project" value="TreeGrafter"/>
</dbReference>
<dbReference type="GO" id="GO:0005739">
    <property type="term" value="C:mitochondrion"/>
    <property type="evidence" value="ECO:0007669"/>
    <property type="project" value="UniProtKB-SubCell"/>
</dbReference>
<sequence>MRHKNFHHASLCPTSAKLSLPTILRNLFYSGHVPHVYTRRTHQCDARSPSNGSFPSYHALGNQRYLSSSRCAHFPRNDSLEYSQAAAPVTSDNLAVDQPDQIADHSLIKSPQNAPSSLITNSNSKPKHTRSHVKTDSQIYRQRADKSSRTNKDVPNDRKPLGPYPKKKREAWQIQKDALRKKFEVGWSPPKKLSPDALEGIRHLHAVAPDQFTTPVLAEQFKVSPEAIRRILKSKWRPSVDELENRRQRWEKRHDRIWSHLSELGLRPHTKLTDELSDAKALLYKNSNRDSKSEE</sequence>
<protein>
    <recommendedName>
        <fullName evidence="4">Required for respiratory growth protein 9, mitochondrial</fullName>
    </recommendedName>
</protein>
<dbReference type="PANTHER" id="PTHR13475:SF3">
    <property type="entry name" value="NEUGRIN"/>
    <property type="match status" value="1"/>
</dbReference>
<evidence type="ECO:0000313" key="8">
    <source>
        <dbReference type="Proteomes" id="UP000034947"/>
    </source>
</evidence>
<evidence type="ECO:0000313" key="7">
    <source>
        <dbReference type="EMBL" id="KKK14222.1"/>
    </source>
</evidence>
<reference evidence="7 8" key="1">
    <citation type="submission" date="2015-02" db="EMBL/GenBank/DDBJ databases">
        <title>Draft Genome Sequences of Two Closely-Related Aflatoxigenic Aspergillus Species Obtained from the Cote d'Ivoire.</title>
        <authorList>
            <person name="Moore G.G."/>
            <person name="Beltz S.B."/>
            <person name="Mack B.M."/>
        </authorList>
    </citation>
    <scope>NUCLEOTIDE SEQUENCE [LARGE SCALE GENOMIC DNA]</scope>
    <source>
        <strain evidence="7 8">SRRC1432</strain>
    </source>
</reference>
<feature type="compositionally biased region" description="Polar residues" evidence="6">
    <location>
        <begin position="109"/>
        <end position="124"/>
    </location>
</feature>
<dbReference type="VEuPathDB" id="FungiDB:P175DRAFT_0503030"/>
<dbReference type="Pfam" id="PF06413">
    <property type="entry name" value="Neugrin"/>
    <property type="match status" value="1"/>
</dbReference>
<proteinExistence type="inferred from homology"/>
<evidence type="ECO:0000256" key="5">
    <source>
        <dbReference type="ARBA" id="ARBA00022946"/>
    </source>
</evidence>
<keyword evidence="8" id="KW-1185">Reference proteome</keyword>
<evidence type="ECO:0000256" key="4">
    <source>
        <dbReference type="ARBA" id="ARBA00013566"/>
    </source>
</evidence>
<dbReference type="Proteomes" id="UP000034947">
    <property type="component" value="Unassembled WGS sequence"/>
</dbReference>
<keyword evidence="5" id="KW-0809">Transit peptide</keyword>
<dbReference type="PANTHER" id="PTHR13475">
    <property type="entry name" value="NEUGRIN"/>
    <property type="match status" value="1"/>
</dbReference>
<comment type="caution">
    <text evidence="7">The sequence shown here is derived from an EMBL/GenBank/DDBJ whole genome shotgun (WGS) entry which is preliminary data.</text>
</comment>
<dbReference type="EMBL" id="JYKN01003046">
    <property type="protein sequence ID" value="KKK14222.1"/>
    <property type="molecule type" value="Genomic_DNA"/>
</dbReference>
<name>A0A0F8WSL5_9EURO</name>
<evidence type="ECO:0000256" key="2">
    <source>
        <dbReference type="ARBA" id="ARBA00004173"/>
    </source>
</evidence>
<gene>
    <name evidence="7" type="ORF">AOCH_000340</name>
</gene>